<feature type="chain" id="PRO_5002213932" evidence="4">
    <location>
        <begin position="23"/>
        <end position="436"/>
    </location>
</feature>
<dbReference type="Gene3D" id="3.40.190.10">
    <property type="entry name" value="Periplasmic binding protein-like II"/>
    <property type="match status" value="1"/>
</dbReference>
<dbReference type="Pfam" id="PF13416">
    <property type="entry name" value="SBP_bac_8"/>
    <property type="match status" value="1"/>
</dbReference>
<dbReference type="GO" id="GO:0042597">
    <property type="term" value="C:periplasmic space"/>
    <property type="evidence" value="ECO:0007669"/>
    <property type="project" value="UniProtKB-SubCell"/>
</dbReference>
<dbReference type="OrthoDB" id="7319459at2"/>
<gene>
    <name evidence="5" type="ORF">RU07_17570</name>
</gene>
<feature type="signal peptide" evidence="4">
    <location>
        <begin position="1"/>
        <end position="22"/>
    </location>
</feature>
<dbReference type="PANTHER" id="PTHR43649">
    <property type="entry name" value="ARABINOSE-BINDING PROTEIN-RELATED"/>
    <property type="match status" value="1"/>
</dbReference>
<dbReference type="AlphaFoldDB" id="A0A0D0JXG9"/>
<dbReference type="InterPro" id="IPR050490">
    <property type="entry name" value="Bact_solute-bd_prot1"/>
</dbReference>
<protein>
    <submittedName>
        <fullName evidence="5">Sugar ABC transporter substrate-binding protein</fullName>
    </submittedName>
</protein>
<dbReference type="SUPFAM" id="SSF53850">
    <property type="entry name" value="Periplasmic binding protein-like II"/>
    <property type="match status" value="1"/>
</dbReference>
<evidence type="ECO:0000256" key="4">
    <source>
        <dbReference type="SAM" id="SignalP"/>
    </source>
</evidence>
<comment type="caution">
    <text evidence="5">The sequence shown here is derived from an EMBL/GenBank/DDBJ whole genome shotgun (WGS) entry which is preliminary data.</text>
</comment>
<evidence type="ECO:0000256" key="3">
    <source>
        <dbReference type="ARBA" id="ARBA00022764"/>
    </source>
</evidence>
<evidence type="ECO:0000313" key="6">
    <source>
        <dbReference type="Proteomes" id="UP000035017"/>
    </source>
</evidence>
<sequence>MKRILWTTVAMIALGVGTSAQAQTKIELQRFFGACEADYGKVTDVSAAVGECGIVTALINKFEADNPDIDVNVTTVEWPGYDQLNAQLASGAAPDVVSMHYSAISDYQSRGLIEPIDKVLATQGVTPESFTDASRAGVTKDGQLYGLPFDNWTMLFHVNLNLMKKAGLVNADGTPVLPKSGAELIAQGKQFKEKTGKPYLIQIMANETASYTRVLYTLLQQQNADFFADPTAIKLNTPEAKAAVELMKATKDEGISTTGLDYAAAVSAFANGDGGISVNGTWLIGDYAAQSEKDGTALSKGYTVYPVPQLFPAQDSTYADGHSWVMPKKDRSPEQVAAVGKLFKFLADNDFQWARTGHLPAVKAVFDMPQFKALPHRDNIAKIAQTGRSLPAEVQRQFPIQDIIGEEVGAAVNGDKPVDEALSSAETRINELLGDL</sequence>
<dbReference type="EMBL" id="JXQV01000021">
    <property type="protein sequence ID" value="KIQ00359.1"/>
    <property type="molecule type" value="Genomic_DNA"/>
</dbReference>
<keyword evidence="3" id="KW-0574">Periplasm</keyword>
<evidence type="ECO:0000256" key="2">
    <source>
        <dbReference type="ARBA" id="ARBA00008520"/>
    </source>
</evidence>
<comment type="subcellular location">
    <subcellularLocation>
        <location evidence="1">Periplasm</location>
    </subcellularLocation>
</comment>
<dbReference type="Proteomes" id="UP000035017">
    <property type="component" value="Unassembled WGS sequence"/>
</dbReference>
<reference evidence="5 6" key="1">
    <citation type="submission" date="2014-12" db="EMBL/GenBank/DDBJ databases">
        <title>16Stimator: statistical estimation of ribosomal gene copy numbers from draft genome assemblies.</title>
        <authorList>
            <person name="Perisin M.A."/>
            <person name="Vetter M."/>
            <person name="Gilbert J.A."/>
            <person name="Bergelson J."/>
        </authorList>
    </citation>
    <scope>NUCLEOTIDE SEQUENCE [LARGE SCALE GENOMIC DNA]</scope>
    <source>
        <strain evidence="5 6">MEJ076</strain>
    </source>
</reference>
<name>A0A0D0JXG9_AGRTU</name>
<evidence type="ECO:0000256" key="1">
    <source>
        <dbReference type="ARBA" id="ARBA00004418"/>
    </source>
</evidence>
<dbReference type="PANTHER" id="PTHR43649:SF14">
    <property type="entry name" value="BLR3389 PROTEIN"/>
    <property type="match status" value="1"/>
</dbReference>
<organism evidence="5 6">
    <name type="scientific">Agrobacterium tumefaciens</name>
    <dbReference type="NCBI Taxonomy" id="358"/>
    <lineage>
        <taxon>Bacteria</taxon>
        <taxon>Pseudomonadati</taxon>
        <taxon>Pseudomonadota</taxon>
        <taxon>Alphaproteobacteria</taxon>
        <taxon>Hyphomicrobiales</taxon>
        <taxon>Rhizobiaceae</taxon>
        <taxon>Rhizobium/Agrobacterium group</taxon>
        <taxon>Agrobacterium</taxon>
        <taxon>Agrobacterium tumefaciens complex</taxon>
    </lineage>
</organism>
<keyword evidence="4" id="KW-0732">Signal</keyword>
<accession>A0A0D0JXG9</accession>
<dbReference type="InterPro" id="IPR006059">
    <property type="entry name" value="SBP"/>
</dbReference>
<evidence type="ECO:0000313" key="5">
    <source>
        <dbReference type="EMBL" id="KIQ00359.1"/>
    </source>
</evidence>
<proteinExistence type="inferred from homology"/>
<comment type="similarity">
    <text evidence="2">Belongs to the bacterial solute-binding protein 1 family.</text>
</comment>